<feature type="non-terminal residue" evidence="1">
    <location>
        <position position="90"/>
    </location>
</feature>
<name>A0A9N9ND47_9GLOM</name>
<gene>
    <name evidence="1" type="ORF">FCALED_LOCUS14424</name>
</gene>
<comment type="caution">
    <text evidence="1">The sequence shown here is derived from an EMBL/GenBank/DDBJ whole genome shotgun (WGS) entry which is preliminary data.</text>
</comment>
<keyword evidence="2" id="KW-1185">Reference proteome</keyword>
<evidence type="ECO:0000313" key="1">
    <source>
        <dbReference type="EMBL" id="CAG8721821.1"/>
    </source>
</evidence>
<dbReference type="Proteomes" id="UP000789570">
    <property type="component" value="Unassembled WGS sequence"/>
</dbReference>
<reference evidence="1" key="1">
    <citation type="submission" date="2021-06" db="EMBL/GenBank/DDBJ databases">
        <authorList>
            <person name="Kallberg Y."/>
            <person name="Tangrot J."/>
            <person name="Rosling A."/>
        </authorList>
    </citation>
    <scope>NUCLEOTIDE SEQUENCE</scope>
    <source>
        <strain evidence="1">UK204</strain>
    </source>
</reference>
<evidence type="ECO:0000313" key="2">
    <source>
        <dbReference type="Proteomes" id="UP000789570"/>
    </source>
</evidence>
<accession>A0A9N9ND47</accession>
<sequence>QNLFISELCLPNIDQANIVENSIITSDKRVKNRKLRSMIHKPIKKVRKKDDLYTLIKRNRKETKEAEHESERILTTNHCVIVFSKPTTFY</sequence>
<protein>
    <submittedName>
        <fullName evidence="1">12595_t:CDS:1</fullName>
    </submittedName>
</protein>
<organism evidence="1 2">
    <name type="scientific">Funneliformis caledonium</name>
    <dbReference type="NCBI Taxonomy" id="1117310"/>
    <lineage>
        <taxon>Eukaryota</taxon>
        <taxon>Fungi</taxon>
        <taxon>Fungi incertae sedis</taxon>
        <taxon>Mucoromycota</taxon>
        <taxon>Glomeromycotina</taxon>
        <taxon>Glomeromycetes</taxon>
        <taxon>Glomerales</taxon>
        <taxon>Glomeraceae</taxon>
        <taxon>Funneliformis</taxon>
    </lineage>
</organism>
<dbReference type="EMBL" id="CAJVPQ010010315">
    <property type="protein sequence ID" value="CAG8721821.1"/>
    <property type="molecule type" value="Genomic_DNA"/>
</dbReference>
<proteinExistence type="predicted"/>
<dbReference type="OrthoDB" id="2434027at2759"/>
<dbReference type="AlphaFoldDB" id="A0A9N9ND47"/>